<evidence type="ECO:0000259" key="4">
    <source>
        <dbReference type="PROSITE" id="PS51379"/>
    </source>
</evidence>
<dbReference type="Pfam" id="PF01656">
    <property type="entry name" value="CbiA"/>
    <property type="match status" value="1"/>
</dbReference>
<feature type="domain" description="4Fe-4S ferredoxin-type" evidence="4">
    <location>
        <begin position="94"/>
        <end position="123"/>
    </location>
</feature>
<dbReference type="AlphaFoldDB" id="A0A2N1PLG9"/>
<dbReference type="PANTHER" id="PTHR43534">
    <property type="entry name" value="MIND SUPERFAMILY P-LOOP ATPASE CONTAINING AN INSERTED FERREDOXIN DOMAIN"/>
    <property type="match status" value="1"/>
</dbReference>
<dbReference type="GO" id="GO:0046872">
    <property type="term" value="F:metal ion binding"/>
    <property type="evidence" value="ECO:0007669"/>
    <property type="project" value="UniProtKB-KW"/>
</dbReference>
<dbReference type="EMBL" id="PGXC01000025">
    <property type="protein sequence ID" value="PKK89122.1"/>
    <property type="molecule type" value="Genomic_DNA"/>
</dbReference>
<keyword evidence="1" id="KW-0479">Metal-binding</keyword>
<dbReference type="InterPro" id="IPR027417">
    <property type="entry name" value="P-loop_NTPase"/>
</dbReference>
<dbReference type="PROSITE" id="PS00198">
    <property type="entry name" value="4FE4S_FER_1"/>
    <property type="match status" value="1"/>
</dbReference>
<sequence length="298" mass="32081">MRELIVISGKGGTGKTSITGAFASLAVTDGGAVIADCDVDASDLHLLLRPEVRERHEFIAGHQALIDSSLCNGCGVCENVCRFGAITVPLSGEGPRSVKLIGCEGCGVCVRACPEEAIMFPDRNCGEWFISRSECGTLVHARLSPGAENSGKLVTLVRRKAREIAAETGIQRIIVDGPPGIGCPVISSITGASLILAVTEPTLSGEHDLHRVMDLARHFGVTMKICVNRWDINPEITLRIERMAHERGIAVAGRIPFDLEVPGAQVMGRNLIDYSNGQAVESIREIWKKMKECEEWAV</sequence>
<dbReference type="Gene3D" id="3.30.70.20">
    <property type="match status" value="1"/>
</dbReference>
<keyword evidence="2" id="KW-0408">Iron</keyword>
<proteinExistence type="predicted"/>
<reference evidence="5 6" key="1">
    <citation type="journal article" date="2017" name="ISME J.">
        <title>Potential for microbial H2 and metal transformations associated with novel bacteria and archaea in deep terrestrial subsurface sediments.</title>
        <authorList>
            <person name="Hernsdorf A.W."/>
            <person name="Amano Y."/>
            <person name="Miyakawa K."/>
            <person name="Ise K."/>
            <person name="Suzuki Y."/>
            <person name="Anantharaman K."/>
            <person name="Probst A."/>
            <person name="Burstein D."/>
            <person name="Thomas B.C."/>
            <person name="Banfield J.F."/>
        </authorList>
    </citation>
    <scope>NUCLEOTIDE SEQUENCE [LARGE SCALE GENOMIC DNA]</scope>
    <source>
        <strain evidence="5">HGW-Wallbacteria-1</strain>
    </source>
</reference>
<evidence type="ECO:0000313" key="6">
    <source>
        <dbReference type="Proteomes" id="UP000233256"/>
    </source>
</evidence>
<dbReference type="Proteomes" id="UP000233256">
    <property type="component" value="Unassembled WGS sequence"/>
</dbReference>
<dbReference type="SUPFAM" id="SSF54862">
    <property type="entry name" value="4Fe-4S ferredoxins"/>
    <property type="match status" value="1"/>
</dbReference>
<dbReference type="InterPro" id="IPR017900">
    <property type="entry name" value="4Fe4S_Fe_S_CS"/>
</dbReference>
<evidence type="ECO:0000256" key="3">
    <source>
        <dbReference type="ARBA" id="ARBA00023014"/>
    </source>
</evidence>
<dbReference type="Pfam" id="PF00037">
    <property type="entry name" value="Fer4"/>
    <property type="match status" value="1"/>
</dbReference>
<evidence type="ECO:0000313" key="5">
    <source>
        <dbReference type="EMBL" id="PKK89122.1"/>
    </source>
</evidence>
<dbReference type="GO" id="GO:0051536">
    <property type="term" value="F:iron-sulfur cluster binding"/>
    <property type="evidence" value="ECO:0007669"/>
    <property type="project" value="UniProtKB-KW"/>
</dbReference>
<dbReference type="SUPFAM" id="SSF52540">
    <property type="entry name" value="P-loop containing nucleoside triphosphate hydrolases"/>
    <property type="match status" value="1"/>
</dbReference>
<protein>
    <submittedName>
        <fullName evidence="5">(4Fe-4S)-binding protein</fullName>
    </submittedName>
</protein>
<dbReference type="PROSITE" id="PS51379">
    <property type="entry name" value="4FE4S_FER_2"/>
    <property type="match status" value="2"/>
</dbReference>
<dbReference type="Gene3D" id="3.40.50.300">
    <property type="entry name" value="P-loop containing nucleotide triphosphate hydrolases"/>
    <property type="match status" value="1"/>
</dbReference>
<feature type="domain" description="4Fe-4S ferredoxin-type" evidence="4">
    <location>
        <begin position="62"/>
        <end position="91"/>
    </location>
</feature>
<accession>A0A2N1PLG9</accession>
<dbReference type="CDD" id="cd03110">
    <property type="entry name" value="SIMIBI_bact_arch"/>
    <property type="match status" value="1"/>
</dbReference>
<evidence type="ECO:0000256" key="2">
    <source>
        <dbReference type="ARBA" id="ARBA00023004"/>
    </source>
</evidence>
<evidence type="ECO:0000256" key="1">
    <source>
        <dbReference type="ARBA" id="ARBA00022723"/>
    </source>
</evidence>
<dbReference type="InterPro" id="IPR002586">
    <property type="entry name" value="CobQ/CobB/MinD/ParA_Nub-bd_dom"/>
</dbReference>
<keyword evidence="3" id="KW-0411">Iron-sulfur</keyword>
<gene>
    <name evidence="5" type="ORF">CVV64_15850</name>
</gene>
<dbReference type="PANTHER" id="PTHR43534:SF1">
    <property type="entry name" value="4FE-4S CLUSTER CONTAINING PARA FAMILY ATPASE PROTEIN"/>
    <property type="match status" value="1"/>
</dbReference>
<comment type="caution">
    <text evidence="5">The sequence shown here is derived from an EMBL/GenBank/DDBJ whole genome shotgun (WGS) entry which is preliminary data.</text>
</comment>
<organism evidence="5 6">
    <name type="scientific">Candidatus Wallbacteria bacterium HGW-Wallbacteria-1</name>
    <dbReference type="NCBI Taxonomy" id="2013854"/>
    <lineage>
        <taxon>Bacteria</taxon>
        <taxon>Candidatus Walliibacteriota</taxon>
    </lineage>
</organism>
<dbReference type="InterPro" id="IPR017896">
    <property type="entry name" value="4Fe4S_Fe-S-bd"/>
</dbReference>
<name>A0A2N1PLG9_9BACT</name>